<evidence type="ECO:0000313" key="4">
    <source>
        <dbReference type="EMBL" id="OGM97229.1"/>
    </source>
</evidence>
<name>A0A1F8EA60_9BACT</name>
<dbReference type="InterPro" id="IPR020814">
    <property type="entry name" value="Ribosomal_S6_plastid/chlpt"/>
</dbReference>
<dbReference type="AlphaFoldDB" id="A0A1F8EA60"/>
<reference evidence="4 5" key="1">
    <citation type="journal article" date="2016" name="Nat. Commun.">
        <title>Thousands of microbial genomes shed light on interconnected biogeochemical processes in an aquifer system.</title>
        <authorList>
            <person name="Anantharaman K."/>
            <person name="Brown C.T."/>
            <person name="Hug L.A."/>
            <person name="Sharon I."/>
            <person name="Castelle C.J."/>
            <person name="Probst A.J."/>
            <person name="Thomas B.C."/>
            <person name="Singh A."/>
            <person name="Wilkins M.J."/>
            <person name="Karaoz U."/>
            <person name="Brodie E.L."/>
            <person name="Williams K.H."/>
            <person name="Hubbard S.S."/>
            <person name="Banfield J.F."/>
        </authorList>
    </citation>
    <scope>NUCLEOTIDE SEQUENCE [LARGE SCALE GENOMIC DNA]</scope>
</reference>
<dbReference type="InterPro" id="IPR035980">
    <property type="entry name" value="Ribosomal_bS6_sf"/>
</dbReference>
<dbReference type="GO" id="GO:0003735">
    <property type="term" value="F:structural constituent of ribosome"/>
    <property type="evidence" value="ECO:0007669"/>
    <property type="project" value="InterPro"/>
</dbReference>
<comment type="similarity">
    <text evidence="1 3">Belongs to the bacterial ribosomal protein bS6 family.</text>
</comment>
<gene>
    <name evidence="3" type="primary">rpsF</name>
    <name evidence="4" type="ORF">A2817_02410</name>
</gene>
<dbReference type="GO" id="GO:0006412">
    <property type="term" value="P:translation"/>
    <property type="evidence" value="ECO:0007669"/>
    <property type="project" value="UniProtKB-UniRule"/>
</dbReference>
<evidence type="ECO:0000256" key="3">
    <source>
        <dbReference type="HAMAP-Rule" id="MF_00360"/>
    </source>
</evidence>
<dbReference type="Gene3D" id="3.30.70.60">
    <property type="match status" value="1"/>
</dbReference>
<dbReference type="PANTHER" id="PTHR21011">
    <property type="entry name" value="MITOCHONDRIAL 28S RIBOSOMAL PROTEIN S6"/>
    <property type="match status" value="1"/>
</dbReference>
<dbReference type="NCBIfam" id="TIGR00166">
    <property type="entry name" value="S6"/>
    <property type="match status" value="1"/>
</dbReference>
<dbReference type="Proteomes" id="UP000177594">
    <property type="component" value="Unassembled WGS sequence"/>
</dbReference>
<dbReference type="GO" id="GO:0005737">
    <property type="term" value="C:cytoplasm"/>
    <property type="evidence" value="ECO:0007669"/>
    <property type="project" value="UniProtKB-ARBA"/>
</dbReference>
<evidence type="ECO:0000313" key="5">
    <source>
        <dbReference type="Proteomes" id="UP000177594"/>
    </source>
</evidence>
<evidence type="ECO:0000256" key="2">
    <source>
        <dbReference type="ARBA" id="ARBA00035294"/>
    </source>
</evidence>
<accession>A0A1F8EA60</accession>
<keyword evidence="3" id="KW-0694">RNA-binding</keyword>
<dbReference type="HAMAP" id="MF_00360">
    <property type="entry name" value="Ribosomal_bS6"/>
    <property type="match status" value="1"/>
</dbReference>
<dbReference type="GO" id="GO:0005840">
    <property type="term" value="C:ribosome"/>
    <property type="evidence" value="ECO:0007669"/>
    <property type="project" value="UniProtKB-KW"/>
</dbReference>
<dbReference type="EMBL" id="MGIZ01000056">
    <property type="protein sequence ID" value="OGM97229.1"/>
    <property type="molecule type" value="Genomic_DNA"/>
</dbReference>
<keyword evidence="3" id="KW-0687">Ribonucleoprotein</keyword>
<dbReference type="InterPro" id="IPR000529">
    <property type="entry name" value="Ribosomal_bS6"/>
</dbReference>
<dbReference type="Pfam" id="PF01250">
    <property type="entry name" value="Ribosomal_S6"/>
    <property type="match status" value="1"/>
</dbReference>
<keyword evidence="3" id="KW-0699">rRNA-binding</keyword>
<dbReference type="GO" id="GO:1990904">
    <property type="term" value="C:ribonucleoprotein complex"/>
    <property type="evidence" value="ECO:0007669"/>
    <property type="project" value="UniProtKB-KW"/>
</dbReference>
<dbReference type="CDD" id="cd00473">
    <property type="entry name" value="bS6"/>
    <property type="match status" value="1"/>
</dbReference>
<organism evidence="4 5">
    <name type="scientific">Candidatus Yanofskybacteria bacterium RIFCSPHIGHO2_01_FULL_39_8b</name>
    <dbReference type="NCBI Taxonomy" id="1802659"/>
    <lineage>
        <taxon>Bacteria</taxon>
        <taxon>Candidatus Yanofskyibacteriota</taxon>
    </lineage>
</organism>
<dbReference type="PANTHER" id="PTHR21011:SF1">
    <property type="entry name" value="SMALL RIBOSOMAL SUBUNIT PROTEIN BS6M"/>
    <property type="match status" value="1"/>
</dbReference>
<sequence length="156" mass="18209">MADLSKQYYELAFHISSNLEEADVQNTKQELERAITSNGGIISFAKELERIRLAYPIKHQTNAFFGYFNFNLELPEEPLDKIKDYLRSSQDVLRFLILKHEPEPKMDKKNLVRKMAAVERRKIKTVQQEKLSTKQEGPRADEGAIDQKLEEIIEQL</sequence>
<comment type="function">
    <text evidence="3">Binds together with bS18 to 16S ribosomal RNA.</text>
</comment>
<proteinExistence type="inferred from homology"/>
<evidence type="ECO:0000256" key="1">
    <source>
        <dbReference type="ARBA" id="ARBA00009512"/>
    </source>
</evidence>
<dbReference type="GO" id="GO:0070181">
    <property type="term" value="F:small ribosomal subunit rRNA binding"/>
    <property type="evidence" value="ECO:0007669"/>
    <property type="project" value="TreeGrafter"/>
</dbReference>
<keyword evidence="3 4" id="KW-0689">Ribosomal protein</keyword>
<protein>
    <recommendedName>
        <fullName evidence="2 3">Small ribosomal subunit protein bS6</fullName>
    </recommendedName>
</protein>
<dbReference type="SUPFAM" id="SSF54995">
    <property type="entry name" value="Ribosomal protein S6"/>
    <property type="match status" value="1"/>
</dbReference>
<comment type="caution">
    <text evidence="4">The sequence shown here is derived from an EMBL/GenBank/DDBJ whole genome shotgun (WGS) entry which is preliminary data.</text>
</comment>
<dbReference type="InterPro" id="IPR014717">
    <property type="entry name" value="Transl_elong_EF1B/ribsomal_bS6"/>
</dbReference>